<evidence type="ECO:0000256" key="3">
    <source>
        <dbReference type="RuleBase" id="RU362132"/>
    </source>
</evidence>
<gene>
    <name evidence="7" type="ORF">UT41_C0001G0125</name>
</gene>
<dbReference type="GO" id="GO:0050660">
    <property type="term" value="F:flavin adenine dinucleotide binding"/>
    <property type="evidence" value="ECO:0007669"/>
    <property type="project" value="TreeGrafter"/>
</dbReference>
<dbReference type="FunFam" id="3.40.50.970:FF:000007">
    <property type="entry name" value="Acetolactate synthase"/>
    <property type="match status" value="1"/>
</dbReference>
<dbReference type="InterPro" id="IPR011766">
    <property type="entry name" value="TPP_enzyme_TPP-bd"/>
</dbReference>
<dbReference type="Pfam" id="PF00205">
    <property type="entry name" value="TPP_enzyme_M"/>
    <property type="match status" value="1"/>
</dbReference>
<dbReference type="PANTHER" id="PTHR18968:SF142">
    <property type="entry name" value="ACETOLACTATE SYNTHASE"/>
    <property type="match status" value="1"/>
</dbReference>
<dbReference type="InterPro" id="IPR012000">
    <property type="entry name" value="Thiamin_PyroP_enz_cen_dom"/>
</dbReference>
<dbReference type="PATRIC" id="fig|1619013.3.peg.131"/>
<dbReference type="GO" id="GO:0003984">
    <property type="term" value="F:acetolactate synthase activity"/>
    <property type="evidence" value="ECO:0007669"/>
    <property type="project" value="TreeGrafter"/>
</dbReference>
<dbReference type="PANTHER" id="PTHR18968">
    <property type="entry name" value="THIAMINE PYROPHOSPHATE ENZYMES"/>
    <property type="match status" value="1"/>
</dbReference>
<sequence>MRVADFIFKFLADYGVKHVFLITGGGAMHLNDALKNEKRITYICSHHEQASAIAAEGYARVSGDLALVSVTSGPGGTNALTGVLGQWLDSVPVLYLSGQVKLETTIASCPEIGLRQLGDQEINIIDIVKPITKYAKMVTDPTTIRAELEKAIRIATSGRPGPVWLDIPLNVQGALIEEMELESETHDSSPTAPEGGQILAAVEELLKAKRPLLIAGHGIRISKAEKEFLALVSSMNIPVVTTFNGFDLIASEADNFIGRIGTLGSRAGNFALQNADLVICLGTRNNIRQVSYNWTSFASRAKKIIVDIDDAELRKPTVEGDILVHSDAKAFIVRFLENLPKDFQGNKAWLDWCQKCKKRYPVVLDEYKEPSEQSVHPYHFIEELTCVLDSDAIMVAGNGTACVGLFHAGVVKTGQRIFWNSGCAAMGYDLPAAIGAALAGNRDVVCLAGDGSIQMNLQELQTIKHYGLPVKIFVLNNQGYHSIKMTQKGFFGGNLIGCDEDFGVSFPDNAKLADLYGLKYFKIDSTVRMKQVIRDVLSSEGGVLCEVILGSNYSFSPRLASKKEPDGRIVSNPLEDLSPLLPRDEFDSIMMISKKDAE</sequence>
<dbReference type="GO" id="GO:0030976">
    <property type="term" value="F:thiamine pyrophosphate binding"/>
    <property type="evidence" value="ECO:0007669"/>
    <property type="project" value="InterPro"/>
</dbReference>
<dbReference type="Pfam" id="PF02775">
    <property type="entry name" value="TPP_enzyme_C"/>
    <property type="match status" value="1"/>
</dbReference>
<feature type="domain" description="Thiamine pyrophosphate enzyme N-terminal TPP-binding" evidence="6">
    <location>
        <begin position="1"/>
        <end position="103"/>
    </location>
</feature>
<dbReference type="Gene3D" id="3.40.50.970">
    <property type="match status" value="2"/>
</dbReference>
<keyword evidence="2 3" id="KW-0786">Thiamine pyrophosphate</keyword>
<evidence type="ECO:0000313" key="8">
    <source>
        <dbReference type="Proteomes" id="UP000034665"/>
    </source>
</evidence>
<comment type="similarity">
    <text evidence="1 3">Belongs to the TPP enzyme family.</text>
</comment>
<reference evidence="7 8" key="1">
    <citation type="journal article" date="2015" name="Nature">
        <title>rRNA introns, odd ribosomes, and small enigmatic genomes across a large radiation of phyla.</title>
        <authorList>
            <person name="Brown C.T."/>
            <person name="Hug L.A."/>
            <person name="Thomas B.C."/>
            <person name="Sharon I."/>
            <person name="Castelle C.J."/>
            <person name="Singh A."/>
            <person name="Wilkins M.J."/>
            <person name="Williams K.H."/>
            <person name="Banfield J.F."/>
        </authorList>
    </citation>
    <scope>NUCLEOTIDE SEQUENCE [LARGE SCALE GENOMIC DNA]</scope>
</reference>
<dbReference type="CDD" id="cd00568">
    <property type="entry name" value="TPP_enzymes"/>
    <property type="match status" value="1"/>
</dbReference>
<organism evidence="7 8">
    <name type="scientific">Candidatus Wolfebacteria bacterium GW2011_GWC2_39_22</name>
    <dbReference type="NCBI Taxonomy" id="1619013"/>
    <lineage>
        <taxon>Bacteria</taxon>
        <taxon>Candidatus Wolfeibacteriota</taxon>
    </lineage>
</organism>
<comment type="caution">
    <text evidence="7">The sequence shown here is derived from an EMBL/GenBank/DDBJ whole genome shotgun (WGS) entry which is preliminary data.</text>
</comment>
<feature type="domain" description="Thiamine pyrophosphate enzyme central" evidence="4">
    <location>
        <begin position="200"/>
        <end position="332"/>
    </location>
</feature>
<dbReference type="GO" id="GO:0009099">
    <property type="term" value="P:L-valine biosynthetic process"/>
    <property type="evidence" value="ECO:0007669"/>
    <property type="project" value="TreeGrafter"/>
</dbReference>
<feature type="domain" description="Thiamine pyrophosphate enzyme TPP-binding" evidence="5">
    <location>
        <begin position="411"/>
        <end position="547"/>
    </location>
</feature>
<dbReference type="EMBL" id="LBWR01000001">
    <property type="protein sequence ID" value="KKR12581.1"/>
    <property type="molecule type" value="Genomic_DNA"/>
</dbReference>
<dbReference type="Pfam" id="PF02776">
    <property type="entry name" value="TPP_enzyme_N"/>
    <property type="match status" value="1"/>
</dbReference>
<dbReference type="STRING" id="1619013.UT41_C0001G0125"/>
<dbReference type="InterPro" id="IPR029035">
    <property type="entry name" value="DHS-like_NAD/FAD-binding_dom"/>
</dbReference>
<dbReference type="InterPro" id="IPR029061">
    <property type="entry name" value="THDP-binding"/>
</dbReference>
<dbReference type="Proteomes" id="UP000034665">
    <property type="component" value="Unassembled WGS sequence"/>
</dbReference>
<dbReference type="Gene3D" id="3.40.50.1220">
    <property type="entry name" value="TPP-binding domain"/>
    <property type="match status" value="1"/>
</dbReference>
<dbReference type="GO" id="GO:0000287">
    <property type="term" value="F:magnesium ion binding"/>
    <property type="evidence" value="ECO:0007669"/>
    <property type="project" value="InterPro"/>
</dbReference>
<evidence type="ECO:0000256" key="1">
    <source>
        <dbReference type="ARBA" id="ARBA00007812"/>
    </source>
</evidence>
<evidence type="ECO:0000313" key="7">
    <source>
        <dbReference type="EMBL" id="KKR12581.1"/>
    </source>
</evidence>
<dbReference type="GO" id="GO:0009097">
    <property type="term" value="P:isoleucine biosynthetic process"/>
    <property type="evidence" value="ECO:0007669"/>
    <property type="project" value="TreeGrafter"/>
</dbReference>
<dbReference type="SUPFAM" id="SSF52467">
    <property type="entry name" value="DHS-like NAD/FAD-binding domain"/>
    <property type="match status" value="1"/>
</dbReference>
<protein>
    <submittedName>
        <fullName evidence="7">Acetolactate synthase</fullName>
    </submittedName>
</protein>
<accession>A0A0G0NIC2</accession>
<dbReference type="GO" id="GO:0005948">
    <property type="term" value="C:acetolactate synthase complex"/>
    <property type="evidence" value="ECO:0007669"/>
    <property type="project" value="TreeGrafter"/>
</dbReference>
<dbReference type="AlphaFoldDB" id="A0A0G0NIC2"/>
<dbReference type="InterPro" id="IPR012001">
    <property type="entry name" value="Thiamin_PyroP_enz_TPP-bd_dom"/>
</dbReference>
<evidence type="ECO:0000259" key="5">
    <source>
        <dbReference type="Pfam" id="PF02775"/>
    </source>
</evidence>
<dbReference type="SUPFAM" id="SSF52518">
    <property type="entry name" value="Thiamin diphosphate-binding fold (THDP-binding)"/>
    <property type="match status" value="2"/>
</dbReference>
<evidence type="ECO:0000256" key="2">
    <source>
        <dbReference type="ARBA" id="ARBA00023052"/>
    </source>
</evidence>
<dbReference type="InterPro" id="IPR045229">
    <property type="entry name" value="TPP_enz"/>
</dbReference>
<name>A0A0G0NIC2_9BACT</name>
<proteinExistence type="inferred from homology"/>
<dbReference type="CDD" id="cd07035">
    <property type="entry name" value="TPP_PYR_POX_like"/>
    <property type="match status" value="1"/>
</dbReference>
<evidence type="ECO:0000259" key="6">
    <source>
        <dbReference type="Pfam" id="PF02776"/>
    </source>
</evidence>
<evidence type="ECO:0000259" key="4">
    <source>
        <dbReference type="Pfam" id="PF00205"/>
    </source>
</evidence>